<evidence type="ECO:0000313" key="2">
    <source>
        <dbReference type="EMBL" id="MBW7466182.1"/>
    </source>
</evidence>
<dbReference type="InterPro" id="IPR043732">
    <property type="entry name" value="DUF5675"/>
</dbReference>
<dbReference type="Pfam" id="PF18925">
    <property type="entry name" value="DUF5675"/>
    <property type="match status" value="1"/>
</dbReference>
<evidence type="ECO:0000313" key="3">
    <source>
        <dbReference type="Proteomes" id="UP000813018"/>
    </source>
</evidence>
<comment type="caution">
    <text evidence="2">The sequence shown here is derived from an EMBL/GenBank/DDBJ whole genome shotgun (WGS) entry which is preliminary data.</text>
</comment>
<sequence length="134" mass="15476">MKLFIKRNKYQDKQTLGTMDVVDAQNKVVFTCYTLELADKNNQPQVSCIPKGKYKVKKRTSKKYGHHFHIQDVQARSYILIHHGNYHTDILGCVLVGKSFLDINGDGYKDVTESKNTMKKLLNLLPEEFELTII</sequence>
<dbReference type="Proteomes" id="UP000813018">
    <property type="component" value="Unassembled WGS sequence"/>
</dbReference>
<accession>A0ABS7CRN4</accession>
<dbReference type="RefSeq" id="WP_219876061.1">
    <property type="nucleotide sequence ID" value="NZ_JAHYXK010000002.1"/>
</dbReference>
<feature type="domain" description="DUF5675" evidence="1">
    <location>
        <begin position="5"/>
        <end position="126"/>
    </location>
</feature>
<protein>
    <recommendedName>
        <fullName evidence="1">DUF5675 domain-containing protein</fullName>
    </recommendedName>
</protein>
<evidence type="ECO:0000259" key="1">
    <source>
        <dbReference type="Pfam" id="PF18925"/>
    </source>
</evidence>
<name>A0ABS7CRN4_9BACT</name>
<dbReference type="EMBL" id="JAHYXK010000002">
    <property type="protein sequence ID" value="MBW7466182.1"/>
    <property type="molecule type" value="Genomic_DNA"/>
</dbReference>
<organism evidence="2 3">
    <name type="scientific">Pontibacter aydingkolensis</name>
    <dbReference type="NCBI Taxonomy" id="1911536"/>
    <lineage>
        <taxon>Bacteria</taxon>
        <taxon>Pseudomonadati</taxon>
        <taxon>Bacteroidota</taxon>
        <taxon>Cytophagia</taxon>
        <taxon>Cytophagales</taxon>
        <taxon>Hymenobacteraceae</taxon>
        <taxon>Pontibacter</taxon>
    </lineage>
</organism>
<reference evidence="2 3" key="1">
    <citation type="journal article" date="2016" name="Int. J. Syst. Evol. Microbiol.">
        <title>Pontibacter aydingkolensis sp. nov., isolated from soil of a salt lake.</title>
        <authorList>
            <person name="Osman G."/>
            <person name="Zhang T."/>
            <person name="Lou K."/>
            <person name="Gao Y."/>
            <person name="Chang W."/>
            <person name="Lin Q."/>
            <person name="Yang H.M."/>
            <person name="Huo X.D."/>
            <person name="Wang N."/>
        </authorList>
    </citation>
    <scope>NUCLEOTIDE SEQUENCE [LARGE SCALE GENOMIC DNA]</scope>
    <source>
        <strain evidence="2 3">KACC 19255</strain>
    </source>
</reference>
<gene>
    <name evidence="2" type="ORF">K0O23_03820</name>
</gene>
<proteinExistence type="predicted"/>
<keyword evidence="3" id="KW-1185">Reference proteome</keyword>